<reference evidence="3 4" key="1">
    <citation type="submission" date="2015-07" db="EMBL/GenBank/DDBJ databases">
        <title>Genome analysis of myxobacterium Chondromyces crocatus Cm c5 reveals a high potential for natural compound synthesis and the genetic basis for the loss of fruiting body formation.</title>
        <authorList>
            <person name="Zaburannyi N."/>
            <person name="Bunk B."/>
            <person name="Maier J."/>
            <person name="Overmann J."/>
            <person name="Mueller R."/>
        </authorList>
    </citation>
    <scope>NUCLEOTIDE SEQUENCE [LARGE SCALE GENOMIC DNA]</scope>
    <source>
        <strain evidence="3 4">Cm c5</strain>
    </source>
</reference>
<proteinExistence type="predicted"/>
<dbReference type="PROSITE" id="PS51257">
    <property type="entry name" value="PROKAR_LIPOPROTEIN"/>
    <property type="match status" value="1"/>
</dbReference>
<keyword evidence="4" id="KW-1185">Reference proteome</keyword>
<feature type="signal peptide" evidence="2">
    <location>
        <begin position="1"/>
        <end position="25"/>
    </location>
</feature>
<dbReference type="SUPFAM" id="SSF54909">
    <property type="entry name" value="Dimeric alpha+beta barrel"/>
    <property type="match status" value="1"/>
</dbReference>
<dbReference type="AlphaFoldDB" id="A0A0K1EDI1"/>
<dbReference type="InterPro" id="IPR011008">
    <property type="entry name" value="Dimeric_a/b-barrel"/>
</dbReference>
<gene>
    <name evidence="3" type="ORF">CMC5_027650</name>
</gene>
<dbReference type="Proteomes" id="UP000067626">
    <property type="component" value="Chromosome"/>
</dbReference>
<name>A0A0K1EDI1_CHOCO</name>
<organism evidence="3 4">
    <name type="scientific">Chondromyces crocatus</name>
    <dbReference type="NCBI Taxonomy" id="52"/>
    <lineage>
        <taxon>Bacteria</taxon>
        <taxon>Pseudomonadati</taxon>
        <taxon>Myxococcota</taxon>
        <taxon>Polyangia</taxon>
        <taxon>Polyangiales</taxon>
        <taxon>Polyangiaceae</taxon>
        <taxon>Chondromyces</taxon>
    </lineage>
</organism>
<evidence type="ECO:0000256" key="1">
    <source>
        <dbReference type="SAM" id="MobiDB-lite"/>
    </source>
</evidence>
<evidence type="ECO:0008006" key="5">
    <source>
        <dbReference type="Google" id="ProtNLM"/>
    </source>
</evidence>
<protein>
    <recommendedName>
        <fullName evidence="5">DUF3291 domain-containing protein</fullName>
    </recommendedName>
</protein>
<accession>A0A0K1EDI1</accession>
<evidence type="ECO:0000256" key="2">
    <source>
        <dbReference type="SAM" id="SignalP"/>
    </source>
</evidence>
<evidence type="ECO:0000313" key="4">
    <source>
        <dbReference type="Proteomes" id="UP000067626"/>
    </source>
</evidence>
<dbReference type="OrthoDB" id="5518731at2"/>
<dbReference type="EMBL" id="CP012159">
    <property type="protein sequence ID" value="AKT38618.1"/>
    <property type="molecule type" value="Genomic_DNA"/>
</dbReference>
<dbReference type="STRING" id="52.CMC5_027650"/>
<evidence type="ECO:0000313" key="3">
    <source>
        <dbReference type="EMBL" id="AKT38618.1"/>
    </source>
</evidence>
<keyword evidence="2" id="KW-0732">Signal</keyword>
<feature type="chain" id="PRO_5005459254" description="DUF3291 domain-containing protein" evidence="2">
    <location>
        <begin position="26"/>
        <end position="203"/>
    </location>
</feature>
<feature type="region of interest" description="Disordered" evidence="1">
    <location>
        <begin position="26"/>
        <end position="45"/>
    </location>
</feature>
<dbReference type="RefSeq" id="WP_050430826.1">
    <property type="nucleotide sequence ID" value="NZ_CP012159.1"/>
</dbReference>
<sequence>MHRTIRHALPLVALSLGLCALTACSSSDDGQGKTTGGQPEPEPDLTGAAIFPCDDSDMIFPGAFAGPGYDPTNGGFTEPPQERYIASSTLVSIPADQMNRFFGLMTPLTNQLADQPGLIGYQLALSQSCGYGRTISVWKDEESMMAFVVTDAHIAAMSEANTVTSAGLVTSWELGADQIPVPWETVKAQTAKATISYGSVLTK</sequence>
<dbReference type="KEGG" id="ccro:CMC5_027650"/>